<dbReference type="Proteomes" id="UP000075573">
    <property type="component" value="Unassembled WGS sequence"/>
</dbReference>
<name>A0A149QYU9_9PROT</name>
<dbReference type="AlphaFoldDB" id="A0A149QYU9"/>
<sequence>MSWKSLRRVDHAGFYAIGSSNLRIFHIHVPEDPERRGGFDTKLAFIVPPDRACAIAARLLSGKTETLAEKERGYTLTTTLTPQGDRVVMKVVERTKTRDGTREVVISREESLKTLTDVMTSFGEDYAQTQAWERKWALRK</sequence>
<dbReference type="RefSeq" id="WP_062494309.1">
    <property type="nucleotide sequence ID" value="NZ_LHZB01000099.1"/>
</dbReference>
<protein>
    <submittedName>
        <fullName evidence="1">Uncharacterized protein</fullName>
    </submittedName>
</protein>
<dbReference type="EMBL" id="LHZB01000099">
    <property type="protein sequence ID" value="KXV02317.1"/>
    <property type="molecule type" value="Genomic_DNA"/>
</dbReference>
<accession>A0A149QYU9</accession>
<evidence type="ECO:0000313" key="1">
    <source>
        <dbReference type="EMBL" id="KXV02317.1"/>
    </source>
</evidence>
<proteinExistence type="predicted"/>
<gene>
    <name evidence="1" type="ORF">AD929_03295</name>
</gene>
<comment type="caution">
    <text evidence="1">The sequence shown here is derived from an EMBL/GenBank/DDBJ whole genome shotgun (WGS) entry which is preliminary data.</text>
</comment>
<reference evidence="1 2" key="1">
    <citation type="submission" date="2015-06" db="EMBL/GenBank/DDBJ databases">
        <title>Improved classification and identification of acetic acid bacteria using matrix-assisted laser desorption/ionization time-of-flight mass spectrometry; Gluconobacter nephelii and Gluconobacter uchimurae are later heterotypic synonyms of Gluconobacter japonicus and Gluconobacter oxydans, respectively.</title>
        <authorList>
            <person name="Li L."/>
            <person name="Cleenwerck I."/>
            <person name="De Vuyst L."/>
            <person name="Vandamme P."/>
        </authorList>
    </citation>
    <scope>NUCLEOTIDE SEQUENCE [LARGE SCALE GENOMIC DNA]</scope>
    <source>
        <strain evidence="1 2">LMG 1764</strain>
    </source>
</reference>
<organism evidence="1 2">
    <name type="scientific">Gluconobacter potus</name>
    <dbReference type="NCBI Taxonomy" id="2724927"/>
    <lineage>
        <taxon>Bacteria</taxon>
        <taxon>Pseudomonadati</taxon>
        <taxon>Pseudomonadota</taxon>
        <taxon>Alphaproteobacteria</taxon>
        <taxon>Acetobacterales</taxon>
        <taxon>Acetobacteraceae</taxon>
        <taxon>Gluconobacter</taxon>
    </lineage>
</organism>
<dbReference type="PATRIC" id="fig|442.7.peg.2019"/>
<evidence type="ECO:0000313" key="2">
    <source>
        <dbReference type="Proteomes" id="UP000075573"/>
    </source>
</evidence>